<dbReference type="InterPro" id="IPR002931">
    <property type="entry name" value="Transglutaminase-like"/>
</dbReference>
<evidence type="ECO:0000259" key="1">
    <source>
        <dbReference type="SMART" id="SM00460"/>
    </source>
</evidence>
<keyword evidence="3" id="KW-1185">Reference proteome</keyword>
<dbReference type="EMBL" id="JBHUMB010000006">
    <property type="protein sequence ID" value="MFD2743387.1"/>
    <property type="molecule type" value="Genomic_DNA"/>
</dbReference>
<dbReference type="PANTHER" id="PTHR33490:SF6">
    <property type="entry name" value="SLL1049 PROTEIN"/>
    <property type="match status" value="1"/>
</dbReference>
<reference evidence="3" key="1">
    <citation type="journal article" date="2019" name="Int. J. Syst. Evol. Microbiol.">
        <title>The Global Catalogue of Microorganisms (GCM) 10K type strain sequencing project: providing services to taxonomists for standard genome sequencing and annotation.</title>
        <authorList>
            <consortium name="The Broad Institute Genomics Platform"/>
            <consortium name="The Broad Institute Genome Sequencing Center for Infectious Disease"/>
            <person name="Wu L."/>
            <person name="Ma J."/>
        </authorList>
    </citation>
    <scope>NUCLEOTIDE SEQUENCE [LARGE SCALE GENOMIC DNA]</scope>
    <source>
        <strain evidence="3">KCTC 42247</strain>
    </source>
</reference>
<dbReference type="Gene3D" id="3.10.620.30">
    <property type="match status" value="1"/>
</dbReference>
<dbReference type="InterPro" id="IPR038765">
    <property type="entry name" value="Papain-like_cys_pep_sf"/>
</dbReference>
<comment type="caution">
    <text evidence="2">The sequence shown here is derived from an EMBL/GenBank/DDBJ whole genome shotgun (WGS) entry which is preliminary data.</text>
</comment>
<dbReference type="SUPFAM" id="SSF54001">
    <property type="entry name" value="Cysteine proteinases"/>
    <property type="match status" value="1"/>
</dbReference>
<feature type="domain" description="Transglutaminase-like" evidence="1">
    <location>
        <begin position="175"/>
        <end position="236"/>
    </location>
</feature>
<name>A0ABW5UC18_9SPHI</name>
<evidence type="ECO:0000313" key="3">
    <source>
        <dbReference type="Proteomes" id="UP001597418"/>
    </source>
</evidence>
<dbReference type="RefSeq" id="WP_066755813.1">
    <property type="nucleotide sequence ID" value="NZ_JBHUMB010000006.1"/>
</dbReference>
<gene>
    <name evidence="2" type="ORF">ACFSQ6_08245</name>
</gene>
<organism evidence="2 3">
    <name type="scientific">Sphingobacterium populi</name>
    <dbReference type="NCBI Taxonomy" id="1812824"/>
    <lineage>
        <taxon>Bacteria</taxon>
        <taxon>Pseudomonadati</taxon>
        <taxon>Bacteroidota</taxon>
        <taxon>Sphingobacteriia</taxon>
        <taxon>Sphingobacteriales</taxon>
        <taxon>Sphingobacteriaceae</taxon>
        <taxon>Sphingobacterium</taxon>
    </lineage>
</organism>
<proteinExistence type="predicted"/>
<dbReference type="Pfam" id="PF01841">
    <property type="entry name" value="Transglut_core"/>
    <property type="match status" value="1"/>
</dbReference>
<protein>
    <submittedName>
        <fullName evidence="2">Transglutaminase family protein</fullName>
    </submittedName>
</protein>
<dbReference type="Proteomes" id="UP001597418">
    <property type="component" value="Unassembled WGS sequence"/>
</dbReference>
<accession>A0ABW5UC18</accession>
<evidence type="ECO:0000313" key="2">
    <source>
        <dbReference type="EMBL" id="MFD2743387.1"/>
    </source>
</evidence>
<dbReference type="SMART" id="SM00460">
    <property type="entry name" value="TGc"/>
    <property type="match status" value="1"/>
</dbReference>
<dbReference type="PANTHER" id="PTHR33490">
    <property type="entry name" value="BLR5614 PROTEIN-RELATED"/>
    <property type="match status" value="1"/>
</dbReference>
<sequence>MKGWCFTVFYFFVLCCFAQRSVQVAYDVDYHVAANQETKKIELTCLIPQTLTGIQQLEDITFSIPPDSVFTDQGNKYAYFLFSDAKAPFVLSIHADLSITSNDLAGAVHDTDDHAIAQYLVAEQYIESEAENIAELATQLKKKDDLATVKNIFAFIRNKMHYSGYNPNEVGASKALAASHGDCTEFADLFVALCRANHIPARVLEGFTTESQNVSVHNWAEVFLKDIGWVRFDPTAPVLKGLKNRYVQLSSIRNDQKLQNKHFYCYRYWGTSVAVKMVDNVKVKQN</sequence>